<comment type="caution">
    <text evidence="1">The sequence shown here is derived from an EMBL/GenBank/DDBJ whole genome shotgun (WGS) entry which is preliminary data.</text>
</comment>
<dbReference type="AlphaFoldDB" id="A0A7J5Z2V7"/>
<reference evidence="1 2" key="1">
    <citation type="submission" date="2020-03" db="EMBL/GenBank/DDBJ databases">
        <title>Dissostichus mawsoni Genome sequencing and assembly.</title>
        <authorList>
            <person name="Park H."/>
        </authorList>
    </citation>
    <scope>NUCLEOTIDE SEQUENCE [LARGE SCALE GENOMIC DNA]</scope>
    <source>
        <strain evidence="1">DM0001</strain>
        <tissue evidence="1">Muscle</tissue>
    </source>
</reference>
<protein>
    <submittedName>
        <fullName evidence="1">Uncharacterized protein</fullName>
    </submittedName>
</protein>
<dbReference type="Proteomes" id="UP000518266">
    <property type="component" value="Unassembled WGS sequence"/>
</dbReference>
<evidence type="ECO:0000313" key="1">
    <source>
        <dbReference type="EMBL" id="KAF3856124.1"/>
    </source>
</evidence>
<sequence>MKRLFIYYSNQNIVKKTESCLFLPERVTQGPKLQHFLNLLLLYYIYSIIQDPALYGLWTEVTFHLGCPKCRAHVPIPNLKEALANTHTNTHTHTHERCFTRPELWFSMAVKFHNRQLQHIQYLQ</sequence>
<feature type="non-terminal residue" evidence="1">
    <location>
        <position position="124"/>
    </location>
</feature>
<organism evidence="1 2">
    <name type="scientific">Dissostichus mawsoni</name>
    <name type="common">Antarctic cod</name>
    <dbReference type="NCBI Taxonomy" id="36200"/>
    <lineage>
        <taxon>Eukaryota</taxon>
        <taxon>Metazoa</taxon>
        <taxon>Chordata</taxon>
        <taxon>Craniata</taxon>
        <taxon>Vertebrata</taxon>
        <taxon>Euteleostomi</taxon>
        <taxon>Actinopterygii</taxon>
        <taxon>Neopterygii</taxon>
        <taxon>Teleostei</taxon>
        <taxon>Neoteleostei</taxon>
        <taxon>Acanthomorphata</taxon>
        <taxon>Eupercaria</taxon>
        <taxon>Perciformes</taxon>
        <taxon>Notothenioidei</taxon>
        <taxon>Nototheniidae</taxon>
        <taxon>Dissostichus</taxon>
    </lineage>
</organism>
<evidence type="ECO:0000313" key="2">
    <source>
        <dbReference type="Proteomes" id="UP000518266"/>
    </source>
</evidence>
<proteinExistence type="predicted"/>
<accession>A0A7J5Z2V7</accession>
<dbReference type="EMBL" id="JAAKFY010000006">
    <property type="protein sequence ID" value="KAF3856124.1"/>
    <property type="molecule type" value="Genomic_DNA"/>
</dbReference>
<name>A0A7J5Z2V7_DISMA</name>
<gene>
    <name evidence="1" type="ORF">F7725_016847</name>
</gene>
<keyword evidence="2" id="KW-1185">Reference proteome</keyword>